<evidence type="ECO:0000313" key="2">
    <source>
        <dbReference type="EMBL" id="SUC30180.1"/>
    </source>
</evidence>
<dbReference type="AlphaFoldDB" id="A0A379FN41"/>
<dbReference type="EMBL" id="UGTZ01000001">
    <property type="protein sequence ID" value="SUC30180.1"/>
    <property type="molecule type" value="Genomic_DNA"/>
</dbReference>
<dbReference type="RefSeq" id="WP_115166755.1">
    <property type="nucleotide sequence ID" value="NZ_CP077317.1"/>
</dbReference>
<feature type="compositionally biased region" description="Low complexity" evidence="1">
    <location>
        <begin position="89"/>
        <end position="101"/>
    </location>
</feature>
<dbReference type="GeneID" id="93672146"/>
<sequence>MNCYGKETREMLVKKYEISPVAYVKLLSGQKKLSCTGRLLTDSYYCFQYIKKNNKEKHGTFFCGLPTAKHFLTLTENAELALFNPLSSEANSSKISSNSSKNSDDKQKPINPITKELLNAINLLIVAWNTIPYGRLAQIKEAKNKYYYRPPFENEISYVNKVISYDKDKRTLTEMLEELSQLNNLKQYDFSLLNEVLDNLGEKSFFGYPKIYD</sequence>
<gene>
    <name evidence="2" type="ORF">NCTC11801_01105</name>
</gene>
<feature type="region of interest" description="Disordered" evidence="1">
    <location>
        <begin position="89"/>
        <end position="108"/>
    </location>
</feature>
<reference evidence="2 3" key="1">
    <citation type="submission" date="2018-06" db="EMBL/GenBank/DDBJ databases">
        <authorList>
            <consortium name="Pathogen Informatics"/>
            <person name="Doyle S."/>
        </authorList>
    </citation>
    <scope>NUCLEOTIDE SEQUENCE [LARGE SCALE GENOMIC DNA]</scope>
    <source>
        <strain evidence="2 3">NCTC11801</strain>
    </source>
</reference>
<protein>
    <submittedName>
        <fullName evidence="2">Uncharacterized protein</fullName>
    </submittedName>
</protein>
<evidence type="ECO:0000256" key="1">
    <source>
        <dbReference type="SAM" id="MobiDB-lite"/>
    </source>
</evidence>
<dbReference type="Proteomes" id="UP000254208">
    <property type="component" value="Unassembled WGS sequence"/>
</dbReference>
<organism evidence="2 3">
    <name type="scientific">Providencia rettgeri</name>
    <dbReference type="NCBI Taxonomy" id="587"/>
    <lineage>
        <taxon>Bacteria</taxon>
        <taxon>Pseudomonadati</taxon>
        <taxon>Pseudomonadota</taxon>
        <taxon>Gammaproteobacteria</taxon>
        <taxon>Enterobacterales</taxon>
        <taxon>Morganellaceae</taxon>
        <taxon>Providencia</taxon>
    </lineage>
</organism>
<evidence type="ECO:0000313" key="3">
    <source>
        <dbReference type="Proteomes" id="UP000254208"/>
    </source>
</evidence>
<proteinExistence type="predicted"/>
<accession>A0A379FN41</accession>
<name>A0A379FN41_PRORE</name>